<evidence type="ECO:0008006" key="4">
    <source>
        <dbReference type="Google" id="ProtNLM"/>
    </source>
</evidence>
<proteinExistence type="predicted"/>
<comment type="caution">
    <text evidence="2">The sequence shown here is derived from an EMBL/GenBank/DDBJ whole genome shotgun (WGS) entry which is preliminary data.</text>
</comment>
<dbReference type="OrthoDB" id="5500612at2"/>
<dbReference type="AlphaFoldDB" id="A0A1S1YS08"/>
<feature type="chain" id="PRO_5010369702" description="DUF4842 domain-containing protein" evidence="1">
    <location>
        <begin position="21"/>
        <end position="477"/>
    </location>
</feature>
<name>A0A1S1YS08_FLAPC</name>
<gene>
    <name evidence="2" type="ORF">NH26_24775</name>
</gene>
<feature type="signal peptide" evidence="1">
    <location>
        <begin position="1"/>
        <end position="20"/>
    </location>
</feature>
<dbReference type="EMBL" id="JRYR02000003">
    <property type="protein sequence ID" value="OHX63811.1"/>
    <property type="molecule type" value="Genomic_DNA"/>
</dbReference>
<evidence type="ECO:0000313" key="2">
    <source>
        <dbReference type="EMBL" id="OHX63811.1"/>
    </source>
</evidence>
<organism evidence="2 3">
    <name type="scientific">Flammeovirga pacifica</name>
    <dbReference type="NCBI Taxonomy" id="915059"/>
    <lineage>
        <taxon>Bacteria</taxon>
        <taxon>Pseudomonadati</taxon>
        <taxon>Bacteroidota</taxon>
        <taxon>Cytophagia</taxon>
        <taxon>Cytophagales</taxon>
        <taxon>Flammeovirgaceae</taxon>
        <taxon>Flammeovirga</taxon>
    </lineage>
</organism>
<dbReference type="PROSITE" id="PS51257">
    <property type="entry name" value="PROKAR_LIPOPROTEIN"/>
    <property type="match status" value="1"/>
</dbReference>
<dbReference type="STRING" id="915059.NH26_24775"/>
<reference evidence="2 3" key="1">
    <citation type="journal article" date="2012" name="Int. J. Syst. Evol. Microbiol.">
        <title>Flammeovirga pacifica sp. nov., isolated from deep-sea sediment.</title>
        <authorList>
            <person name="Xu H."/>
            <person name="Fu Y."/>
            <person name="Yang N."/>
            <person name="Ding Z."/>
            <person name="Lai Q."/>
            <person name="Zeng R."/>
        </authorList>
    </citation>
    <scope>NUCLEOTIDE SEQUENCE [LARGE SCALE GENOMIC DNA]</scope>
    <source>
        <strain evidence="3">DSM 24597 / LMG 26175 / WPAGA1</strain>
    </source>
</reference>
<dbReference type="Proteomes" id="UP000179797">
    <property type="component" value="Unassembled WGS sequence"/>
</dbReference>
<protein>
    <recommendedName>
        <fullName evidence="4">DUF4842 domain-containing protein</fullName>
    </recommendedName>
</protein>
<dbReference type="RefSeq" id="WP_044228819.1">
    <property type="nucleotide sequence ID" value="NZ_JRYR02000003.1"/>
</dbReference>
<evidence type="ECO:0000313" key="3">
    <source>
        <dbReference type="Proteomes" id="UP000179797"/>
    </source>
</evidence>
<keyword evidence="3" id="KW-1185">Reference proteome</keyword>
<accession>A0A1S1YS08</accession>
<evidence type="ECO:0000256" key="1">
    <source>
        <dbReference type="SAM" id="SignalP"/>
    </source>
</evidence>
<sequence length="477" mass="51036">MKRIIITFLFALSASLFTSCSEEDQKQIITNPEVVVNPASLEFGDLNVGEESAPQMIEVSIFDITGNVTVTIPEHFQVSLEEADEYVSDELTIEGSNAVLYVKATPPASFQGNLAGDLAFITDDAPEVKVSLSARVAIEITGTLLMSEYFEQYSDWSGVMPLDSGILSWDLNTDTVVNASNSGVGYPETTISNNEVTNVWYHPIPLNGATLRSSVGLSDDSNLSFAGYPTVDGYRNINIDPAGSWHFFKWINKKNGNCGGFKEQGNNTSAARRFALDGNTNDLFMSVLINVNTLGSARNDDELGIGDLIALANATSGSANNNVVKIVAINDGQGGFNFGLIKGDEGSAYVLSTESYEIGETYAVVLSHEFVEGDNNDVSNLYVFSSGEVIPTSMNGLSPVATIDASSDGVGLDPTDLTTVFIRERTQSVITPVASFTGIRVGDSWVATLFAEHSAAQNSNDISLHNRVLTNVGSSCE</sequence>
<keyword evidence="1" id="KW-0732">Signal</keyword>